<dbReference type="GO" id="GO:0000287">
    <property type="term" value="F:magnesium ion binding"/>
    <property type="evidence" value="ECO:0007669"/>
    <property type="project" value="TreeGrafter"/>
</dbReference>
<dbReference type="EMBL" id="KN834764">
    <property type="protein sequence ID" value="KIK63275.1"/>
    <property type="molecule type" value="Genomic_DNA"/>
</dbReference>
<proteinExistence type="inferred from homology"/>
<dbReference type="AlphaFoldDB" id="A0A0D0BH19"/>
<organism evidence="2 3">
    <name type="scientific">Collybiopsis luxurians FD-317 M1</name>
    <dbReference type="NCBI Taxonomy" id="944289"/>
    <lineage>
        <taxon>Eukaryota</taxon>
        <taxon>Fungi</taxon>
        <taxon>Dikarya</taxon>
        <taxon>Basidiomycota</taxon>
        <taxon>Agaricomycotina</taxon>
        <taxon>Agaricomycetes</taxon>
        <taxon>Agaricomycetidae</taxon>
        <taxon>Agaricales</taxon>
        <taxon>Marasmiineae</taxon>
        <taxon>Omphalotaceae</taxon>
        <taxon>Collybiopsis</taxon>
        <taxon>Collybiopsis luxurians</taxon>
    </lineage>
</organism>
<dbReference type="Gene3D" id="1.50.10.20">
    <property type="match status" value="1"/>
</dbReference>
<dbReference type="InterPro" id="IPR008949">
    <property type="entry name" value="Isoprenoid_synthase_dom_sf"/>
</dbReference>
<dbReference type="PANTHER" id="PTHR31739">
    <property type="entry name" value="ENT-COPALYL DIPHOSPHATE SYNTHASE, CHLOROPLASTIC"/>
    <property type="match status" value="1"/>
</dbReference>
<dbReference type="HOGENOM" id="CLU_005861_0_0_1"/>
<evidence type="ECO:0000313" key="2">
    <source>
        <dbReference type="EMBL" id="KIK63275.1"/>
    </source>
</evidence>
<dbReference type="Proteomes" id="UP000053593">
    <property type="component" value="Unassembled WGS sequence"/>
</dbReference>
<accession>A0A0D0BH19</accession>
<dbReference type="SUPFAM" id="SSF48576">
    <property type="entry name" value="Terpenoid synthases"/>
    <property type="match status" value="1"/>
</dbReference>
<dbReference type="InterPro" id="IPR050148">
    <property type="entry name" value="Terpene_synthase-like"/>
</dbReference>
<dbReference type="Gene3D" id="1.50.10.160">
    <property type="match status" value="1"/>
</dbReference>
<comment type="similarity">
    <text evidence="1">Belongs to the terpene synthase family.</text>
</comment>
<dbReference type="OrthoDB" id="2343925at2759"/>
<keyword evidence="3" id="KW-1185">Reference proteome</keyword>
<dbReference type="SUPFAM" id="SSF48239">
    <property type="entry name" value="Terpenoid cyclases/Protein prenyltransferases"/>
    <property type="match status" value="2"/>
</dbReference>
<evidence type="ECO:0000313" key="3">
    <source>
        <dbReference type="Proteomes" id="UP000053593"/>
    </source>
</evidence>
<gene>
    <name evidence="2" type="ORF">GYMLUDRAFT_222353</name>
</gene>
<name>A0A0D0BH19_9AGAR</name>
<protein>
    <recommendedName>
        <fullName evidence="4">Ent-kaurene synthase</fullName>
    </recommendedName>
</protein>
<reference evidence="2 3" key="1">
    <citation type="submission" date="2014-04" db="EMBL/GenBank/DDBJ databases">
        <title>Evolutionary Origins and Diversification of the Mycorrhizal Mutualists.</title>
        <authorList>
            <consortium name="DOE Joint Genome Institute"/>
            <consortium name="Mycorrhizal Genomics Consortium"/>
            <person name="Kohler A."/>
            <person name="Kuo A."/>
            <person name="Nagy L.G."/>
            <person name="Floudas D."/>
            <person name="Copeland A."/>
            <person name="Barry K.W."/>
            <person name="Cichocki N."/>
            <person name="Veneault-Fourrey C."/>
            <person name="LaButti K."/>
            <person name="Lindquist E.A."/>
            <person name="Lipzen A."/>
            <person name="Lundell T."/>
            <person name="Morin E."/>
            <person name="Murat C."/>
            <person name="Riley R."/>
            <person name="Ohm R."/>
            <person name="Sun H."/>
            <person name="Tunlid A."/>
            <person name="Henrissat B."/>
            <person name="Grigoriev I.V."/>
            <person name="Hibbett D.S."/>
            <person name="Martin F."/>
        </authorList>
    </citation>
    <scope>NUCLEOTIDE SEQUENCE [LARGE SCALE GENOMIC DNA]</scope>
    <source>
        <strain evidence="2 3">FD-317 M1</strain>
    </source>
</reference>
<dbReference type="PANTHER" id="PTHR31739:SF25">
    <property type="entry name" value="(E,E)-GERANYLLINALOOL SYNTHASE"/>
    <property type="match status" value="1"/>
</dbReference>
<sequence length="921" mass="103780">MHSLDSKPLLDEDANNLLKSVLSRFNPSYGLGNMSPSIYDTAWVSMITKDSQWLFPDAFHYVLGQQDPSGGWKSSSITDSISNTLSALLSMKRHELDDATLSVRIRNAELYLASQLNSWDVSKAERVGFEVTIPTMLSLLSGLGIDFSFPQCSYLMHLNSEKLLKLSPEKVYQSRTPILHSLEGLIGHLDFNCLAHHKRHGSFMASPSSTAAYLMYASAWDDDCENYLKEVLSRSEINGKGSVPCAWPTTFFELSWIVCNLHDGGFDFKNLNPESVSAVVEILKEGIEAGDGVVGFAMDTGEDADDSSKVLTALHHLGTHKSLEPLCKAFELESHFQCYPYERNPSMTVQCNILSALLEVGASEPTRDEKFAESVLKAVRFISETWWTTNSEIKDKWHDSTYYVYLLIAQSLSKFMLLFNQGHFAGFPEILVQTKTPIALFQILIRILQSQKSNGSWGSCEETAYALLALTKLASLPFVSIMRNIIQKAIHSGYDFLQLGLMGSQDSEDQVCLWIDKVNYRIPSVSYSYILAALHAAARPIPDSALVTGELDRLIHIPVKRVSGFLHFCRKMPLFQNCEDWQLLGYIAEGYLYMPILEEVRKTVSGREGMPYAEFIPFGWTSANAMHKKYSCPQNSFALMNMCLVTFQIDEFFDSVVQVQGTPALPTLRRALDNIFNALNLGHDIKYFDCGDGPYSHMVQHMHKYISFILNYPTSQKAAYYDKAHLRQELKAFILSMIQQVEDNTIYAAQSSWETVLNPAASYLKWVRTLGAESVSGLCVSSLLICHLSPDIDVFRTPELKFIAQDCITHMCAVCRIWNDWGGRKRDAAERNINGINFPEFAGMTEVEIKEEMRRISDYERRCLHASLGEFRKRAKEVMGDTQGDNLADAFALFFNGCEVFNAIYELKDISAWRPSSLNGQ</sequence>
<dbReference type="GO" id="GO:0016102">
    <property type="term" value="P:diterpenoid biosynthetic process"/>
    <property type="evidence" value="ECO:0007669"/>
    <property type="project" value="TreeGrafter"/>
</dbReference>
<dbReference type="InterPro" id="IPR008930">
    <property type="entry name" value="Terpenoid_cyclase/PrenylTrfase"/>
</dbReference>
<evidence type="ECO:0000256" key="1">
    <source>
        <dbReference type="ARBA" id="ARBA00006333"/>
    </source>
</evidence>
<dbReference type="GO" id="GO:0010333">
    <property type="term" value="F:terpene synthase activity"/>
    <property type="evidence" value="ECO:0007669"/>
    <property type="project" value="InterPro"/>
</dbReference>
<evidence type="ECO:0008006" key="4">
    <source>
        <dbReference type="Google" id="ProtNLM"/>
    </source>
</evidence>